<keyword evidence="2" id="KW-1185">Reference proteome</keyword>
<gene>
    <name evidence="1" type="ORF">DOS84_09790</name>
</gene>
<dbReference type="EMBL" id="QKXH01000005">
    <property type="protein sequence ID" value="PZX93688.1"/>
    <property type="molecule type" value="Genomic_DNA"/>
</dbReference>
<reference evidence="1 2" key="1">
    <citation type="submission" date="2018-06" db="EMBL/GenBank/DDBJ databases">
        <title>Flavobacterium sp IMCC34762, genome.</title>
        <authorList>
            <person name="Joung Y."/>
            <person name="Cho J."/>
            <person name="Song J."/>
        </authorList>
    </citation>
    <scope>NUCLEOTIDE SEQUENCE [LARGE SCALE GENOMIC DNA]</scope>
    <source>
        <strain evidence="1 2">IMCC34762</strain>
    </source>
</reference>
<sequence>MVEKLNHFPVNWIDGMKINKSHFLAMQDNVAELVNDAIGIHTTPITYGLLNLGSQNKEAIKITLGIDNHKLLRVRVEECHAITPNGSRIEISRNYTDTLDLQIPYPEDTYQIKEGEQHVLLACISVNSMKRIPFGEPDPEEVPPRYPNTQPEYKLHLINSDEFRSGIGYGGFYLAIGKIVIGDNTTLDEAYIPSCMTVSSHPKLIDIQSNISHSFGQLEIYSVQISQKINRNQQTGILVQMMMGLADFTANYLGQVLTQFRWFSLHQHPAAMFTTVVSLARVMKNFIDSKSGSGKEELLNYFADWCELSQGDFETLFTTLINTNYDHVHIDKTASASLHFLEKIEKLFETLNRLDYIGKKKENIELFVAETDKPDSILNNKKRHSFFIEK</sequence>
<dbReference type="OrthoDB" id="1090702at2"/>
<name>A0A2W7TUJ8_9FLAO</name>
<accession>A0A2W7TUJ8</accession>
<proteinExistence type="predicted"/>
<evidence type="ECO:0000313" key="1">
    <source>
        <dbReference type="EMBL" id="PZX93688.1"/>
    </source>
</evidence>
<protein>
    <recommendedName>
        <fullName evidence="3">Type VI secretion system baseplate subunit TssK</fullName>
    </recommendedName>
</protein>
<evidence type="ECO:0000313" key="2">
    <source>
        <dbReference type="Proteomes" id="UP000249177"/>
    </source>
</evidence>
<dbReference type="Proteomes" id="UP000249177">
    <property type="component" value="Unassembled WGS sequence"/>
</dbReference>
<dbReference type="AlphaFoldDB" id="A0A2W7TUJ8"/>
<dbReference type="RefSeq" id="WP_111409934.1">
    <property type="nucleotide sequence ID" value="NZ_QKXH01000005.1"/>
</dbReference>
<evidence type="ECO:0008006" key="3">
    <source>
        <dbReference type="Google" id="ProtNLM"/>
    </source>
</evidence>
<organism evidence="1 2">
    <name type="scientific">Flavobacterium aquariorum</name>
    <dbReference type="NCBI Taxonomy" id="2217670"/>
    <lineage>
        <taxon>Bacteria</taxon>
        <taxon>Pseudomonadati</taxon>
        <taxon>Bacteroidota</taxon>
        <taxon>Flavobacteriia</taxon>
        <taxon>Flavobacteriales</taxon>
        <taxon>Flavobacteriaceae</taxon>
        <taxon>Flavobacterium</taxon>
    </lineage>
</organism>
<comment type="caution">
    <text evidence="1">The sequence shown here is derived from an EMBL/GenBank/DDBJ whole genome shotgun (WGS) entry which is preliminary data.</text>
</comment>